<dbReference type="RefSeq" id="WP_252222097.1">
    <property type="nucleotide sequence ID" value="NZ_CP098732.1"/>
</dbReference>
<keyword evidence="2" id="KW-1185">Reference proteome</keyword>
<organism evidence="1 2">
    <name type="scientific">Acinetobacter tibetensis</name>
    <dbReference type="NCBI Taxonomy" id="2943497"/>
    <lineage>
        <taxon>Bacteria</taxon>
        <taxon>Pseudomonadati</taxon>
        <taxon>Pseudomonadota</taxon>
        <taxon>Gammaproteobacteria</taxon>
        <taxon>Moraxellales</taxon>
        <taxon>Moraxellaceae</taxon>
        <taxon>Acinetobacter</taxon>
    </lineage>
</organism>
<reference evidence="1" key="1">
    <citation type="submission" date="2022-06" db="EMBL/GenBank/DDBJ databases">
        <title>Isolation, identification and characterization of iprodione-degrading strains in Lhasa, Tibet.</title>
        <authorList>
            <person name="Pan H."/>
        </authorList>
    </citation>
    <scope>NUCLEOTIDE SEQUENCE</scope>
    <source>
        <strain evidence="1">Y-23</strain>
    </source>
</reference>
<dbReference type="Pfam" id="PF11185">
    <property type="entry name" value="DUF2971"/>
    <property type="match status" value="1"/>
</dbReference>
<dbReference type="EMBL" id="CP098732">
    <property type="protein sequence ID" value="USE83971.1"/>
    <property type="molecule type" value="Genomic_DNA"/>
</dbReference>
<dbReference type="Proteomes" id="UP001056716">
    <property type="component" value="Chromosome"/>
</dbReference>
<dbReference type="AlphaFoldDB" id="A0AAE9LTC1"/>
<name>A0AAE9LTC1_9GAMM</name>
<dbReference type="InterPro" id="IPR021352">
    <property type="entry name" value="DUF2971"/>
</dbReference>
<accession>A0AAE9LTC1</accession>
<evidence type="ECO:0000313" key="1">
    <source>
        <dbReference type="EMBL" id="USE83971.1"/>
    </source>
</evidence>
<evidence type="ECO:0000313" key="2">
    <source>
        <dbReference type="Proteomes" id="UP001056716"/>
    </source>
</evidence>
<sequence length="466" mass="55957">MQFYRFRTLDNLLGKRKELENQEIYFASPEQQNDPMEGYHDIYFQGDSVMWESFFKNYLFLLDEVFIQIQTQKPRSQFKEPNHIGISYEWNKLPKFRQAHLKNILEDFLSNNEIQDLISELSMNHRQFSLPEIKLYLPSIHSFAINSLNNIYSKLGLPIFKGKLNINNNLNKDFFLLRDQSENNNDEKLMFPYMLSIIEQQRILYKLTIKKLTAKSKFLIEGFPNFYIKQLMPLLYQKWYSACFMNKESSTSSSVWGSYGSNHTGICLIFNSEMKNESLTLGLYTPNFSNESNTYEQRLTPKKFYCIEYGKEPNSFNLFTSLGRINPLDLDRNWLINFKGEISYLRSSVFQNYNVWHESYHDTFIKNITRKSKDWRYENEYRLILDEFCYDYSNPKDRTLRYEFSSLHGLIFGINTPEKDKIKIIKLIYKKCIEHKRTDFKFYQAYFCHKTQSIQHMPLHLIKFKI</sequence>
<proteinExistence type="predicted"/>
<dbReference type="KEGG" id="atz:M5E07_03820"/>
<protein>
    <submittedName>
        <fullName evidence="1">DUF2971 domain-containing protein</fullName>
    </submittedName>
</protein>
<gene>
    <name evidence="1" type="ORF">M5E07_03820</name>
</gene>